<keyword evidence="5 9" id="KW-0812">Transmembrane</keyword>
<dbReference type="AlphaFoldDB" id="L8J9Q3"/>
<keyword evidence="4" id="KW-1003">Cell membrane</keyword>
<feature type="transmembrane region" description="Helical" evidence="9">
    <location>
        <begin position="271"/>
        <end position="290"/>
    </location>
</feature>
<dbReference type="GO" id="GO:0015820">
    <property type="term" value="P:L-leucine transport"/>
    <property type="evidence" value="ECO:0007669"/>
    <property type="project" value="TreeGrafter"/>
</dbReference>
<dbReference type="EMBL" id="AMZO01000030">
    <property type="protein sequence ID" value="ELR64239.1"/>
    <property type="molecule type" value="Genomic_DNA"/>
</dbReference>
<keyword evidence="6 9" id="KW-0029">Amino-acid transport</keyword>
<comment type="caution">
    <text evidence="9">Lacks conserved residue(s) required for the propagation of feature annotation.</text>
</comment>
<evidence type="ECO:0000313" key="11">
    <source>
        <dbReference type="EMBL" id="ELR64239.1"/>
    </source>
</evidence>
<dbReference type="GO" id="GO:0015818">
    <property type="term" value="P:isoleucine transport"/>
    <property type="evidence" value="ECO:0007669"/>
    <property type="project" value="TreeGrafter"/>
</dbReference>
<feature type="transmembrane region" description="Helical" evidence="9">
    <location>
        <begin position="380"/>
        <end position="399"/>
    </location>
</feature>
<feature type="transmembrane region" description="Helical" evidence="9">
    <location>
        <begin position="53"/>
        <end position="73"/>
    </location>
</feature>
<evidence type="ECO:0000256" key="6">
    <source>
        <dbReference type="ARBA" id="ARBA00022970"/>
    </source>
</evidence>
<evidence type="ECO:0000256" key="4">
    <source>
        <dbReference type="ARBA" id="ARBA00022475"/>
    </source>
</evidence>
<evidence type="ECO:0000256" key="9">
    <source>
        <dbReference type="RuleBase" id="RU362122"/>
    </source>
</evidence>
<comment type="function">
    <text evidence="9">Component of the transport system for branched-chain amino acids.</text>
</comment>
<keyword evidence="8 9" id="KW-0472">Membrane</keyword>
<keyword evidence="3 9" id="KW-0813">Transport</keyword>
<comment type="subcellular location">
    <subcellularLocation>
        <location evidence="9">Cell inner membrane</location>
        <topology evidence="9">Multi-pass membrane protein</topology>
    </subcellularLocation>
    <subcellularLocation>
        <location evidence="1">Cell membrane</location>
        <topology evidence="1">Multi-pass membrane protein</topology>
    </subcellularLocation>
</comment>
<keyword evidence="10" id="KW-0732">Signal</keyword>
<feature type="transmembrane region" description="Helical" evidence="9">
    <location>
        <begin position="354"/>
        <end position="374"/>
    </location>
</feature>
<proteinExistence type="inferred from homology"/>
<feature type="chain" id="PRO_5003992880" description="Branched-chain amino acid transport system carrier protein" evidence="10">
    <location>
        <begin position="28"/>
        <end position="478"/>
    </location>
</feature>
<feature type="transmembrane region" description="Helical" evidence="9">
    <location>
        <begin position="450"/>
        <end position="467"/>
    </location>
</feature>
<evidence type="ECO:0000256" key="5">
    <source>
        <dbReference type="ARBA" id="ARBA00022692"/>
    </source>
</evidence>
<feature type="transmembrane region" description="Helical" evidence="9">
    <location>
        <begin position="128"/>
        <end position="150"/>
    </location>
</feature>
<reference evidence="11 12" key="1">
    <citation type="submission" date="2012-12" db="EMBL/GenBank/DDBJ databases">
        <title>Genome Assembly of Photobacterium sp. AK15.</title>
        <authorList>
            <person name="Khatri I."/>
            <person name="Vaidya B."/>
            <person name="Srinivas T.N.R."/>
            <person name="Subramanian S."/>
            <person name="Pinnaka A."/>
        </authorList>
    </citation>
    <scope>NUCLEOTIDE SEQUENCE [LARGE SCALE GENOMIC DNA]</scope>
    <source>
        <strain evidence="11 12">AK15</strain>
    </source>
</reference>
<feature type="transmembrane region" description="Helical" evidence="9">
    <location>
        <begin position="162"/>
        <end position="179"/>
    </location>
</feature>
<dbReference type="NCBIfam" id="TIGR00796">
    <property type="entry name" value="livcs"/>
    <property type="match status" value="1"/>
</dbReference>
<dbReference type="GO" id="GO:0005304">
    <property type="term" value="F:L-valine transmembrane transporter activity"/>
    <property type="evidence" value="ECO:0007669"/>
    <property type="project" value="TreeGrafter"/>
</dbReference>
<dbReference type="PANTHER" id="PTHR30588">
    <property type="entry name" value="BRANCHED-CHAIN AMINO ACID TRANSPORT SYSTEM 2 CARRIER PROTEIN"/>
    <property type="match status" value="1"/>
</dbReference>
<dbReference type="PATRIC" id="fig|1056511.3.peg.3744"/>
<dbReference type="Pfam" id="PF05525">
    <property type="entry name" value="Branch_AA_trans"/>
    <property type="match status" value="1"/>
</dbReference>
<sequence length="478" mass="51882">MWRLHTCLCRRRRFLTLTALFSSAWLAETESPPLYFTTLLITKLKVVPLKKTDITAIGFTTFALFLGAGNLIFPPMMAQQAGDNWLNAMAGFLISAVGLPAMTIIVLGRLSTVNALTDALPKWLARSFWLTVFATLGPAFVLPRAVTVAYEMGIKPFTTENYLLPFSICFCALSLMLAIKPGKIVDIIGKFMTPALIIMLGVLVITAMFNPQGTTGLATESYRETPLVNGLIEGYMTLDAIAAVAFGWVIIKAIQDKGVKEKALISHYSYIVAAIYMVLMSSCYLTMGYLGASSSAIAADATNGGQILTLYAAAILGPIGQILLAAITLTACLTTVIGLTNANAEFFRKTYNFPFAKAATIVTVLTAIVSNIGLEQLITLSLPLILMLCPVSIALVLAASLSLTKNQKLKYLVFTAFIFGALDTFSVLNMFNTATDSFLQQWMPLYQHHLSWLTPCVLLIVFLFAANKPAQNQQPVMG</sequence>
<dbReference type="GO" id="GO:0015188">
    <property type="term" value="F:L-isoleucine transmembrane transporter activity"/>
    <property type="evidence" value="ECO:0007669"/>
    <property type="project" value="TreeGrafter"/>
</dbReference>
<accession>L8J9Q3</accession>
<name>L8J9Q3_9GAMM</name>
<feature type="transmembrane region" description="Helical" evidence="9">
    <location>
        <begin position="411"/>
        <end position="430"/>
    </location>
</feature>
<evidence type="ECO:0000256" key="2">
    <source>
        <dbReference type="ARBA" id="ARBA00008540"/>
    </source>
</evidence>
<organism evidence="11 12">
    <name type="scientific">Photobacterium marinum</name>
    <dbReference type="NCBI Taxonomy" id="1056511"/>
    <lineage>
        <taxon>Bacteria</taxon>
        <taxon>Pseudomonadati</taxon>
        <taxon>Pseudomonadota</taxon>
        <taxon>Gammaproteobacteria</taxon>
        <taxon>Vibrionales</taxon>
        <taxon>Vibrionaceae</taxon>
        <taxon>Photobacterium</taxon>
    </lineage>
</organism>
<dbReference type="InterPro" id="IPR004685">
    <property type="entry name" value="Brnchd-chn_aa_trnsp_Livcs"/>
</dbReference>
<feature type="transmembrane region" description="Helical" evidence="9">
    <location>
        <begin position="191"/>
        <end position="209"/>
    </location>
</feature>
<evidence type="ECO:0000256" key="1">
    <source>
        <dbReference type="ARBA" id="ARBA00004651"/>
    </source>
</evidence>
<dbReference type="GO" id="GO:0005886">
    <property type="term" value="C:plasma membrane"/>
    <property type="evidence" value="ECO:0007669"/>
    <property type="project" value="UniProtKB-SubCell"/>
</dbReference>
<feature type="transmembrane region" description="Helical" evidence="9">
    <location>
        <begin position="85"/>
        <end position="108"/>
    </location>
</feature>
<gene>
    <name evidence="11" type="ORF">C942_02821</name>
</gene>
<feature type="transmembrane region" description="Helical" evidence="9">
    <location>
        <begin position="230"/>
        <end position="251"/>
    </location>
</feature>
<evidence type="ECO:0000256" key="3">
    <source>
        <dbReference type="ARBA" id="ARBA00022448"/>
    </source>
</evidence>
<comment type="caution">
    <text evidence="11">The sequence shown here is derived from an EMBL/GenBank/DDBJ whole genome shotgun (WGS) entry which is preliminary data.</text>
</comment>
<dbReference type="Proteomes" id="UP000011134">
    <property type="component" value="Unassembled WGS sequence"/>
</dbReference>
<evidence type="ECO:0000256" key="8">
    <source>
        <dbReference type="ARBA" id="ARBA00023136"/>
    </source>
</evidence>
<protein>
    <recommendedName>
        <fullName evidence="9">Branched-chain amino acid transport system carrier protein</fullName>
    </recommendedName>
</protein>
<comment type="similarity">
    <text evidence="2 9">Belongs to the branched chain amino acid transporter family.</text>
</comment>
<evidence type="ECO:0000256" key="7">
    <source>
        <dbReference type="ARBA" id="ARBA00022989"/>
    </source>
</evidence>
<feature type="signal peptide" evidence="10">
    <location>
        <begin position="1"/>
        <end position="27"/>
    </location>
</feature>
<keyword evidence="12" id="KW-1185">Reference proteome</keyword>
<keyword evidence="7 9" id="KW-1133">Transmembrane helix</keyword>
<dbReference type="GO" id="GO:0015190">
    <property type="term" value="F:L-leucine transmembrane transporter activity"/>
    <property type="evidence" value="ECO:0007669"/>
    <property type="project" value="TreeGrafter"/>
</dbReference>
<evidence type="ECO:0000256" key="10">
    <source>
        <dbReference type="SAM" id="SignalP"/>
    </source>
</evidence>
<evidence type="ECO:0000313" key="12">
    <source>
        <dbReference type="Proteomes" id="UP000011134"/>
    </source>
</evidence>
<dbReference type="PANTHER" id="PTHR30588:SF0">
    <property type="entry name" value="BRANCHED-CHAIN AMINO ACID PERMEASE BRNQ"/>
    <property type="match status" value="1"/>
</dbReference>